<dbReference type="Pfam" id="PF08990">
    <property type="entry name" value="Docking"/>
    <property type="match status" value="1"/>
</dbReference>
<dbReference type="InterPro" id="IPR014031">
    <property type="entry name" value="Ketoacyl_synth_C"/>
</dbReference>
<dbReference type="Gene3D" id="3.40.366.10">
    <property type="entry name" value="Malonyl-Coenzyme A Acyl Carrier Protein, domain 2"/>
    <property type="match status" value="1"/>
</dbReference>
<protein>
    <submittedName>
        <fullName evidence="11">Acyl transferase domain-containing protein</fullName>
    </submittedName>
</protein>
<dbReference type="InterPro" id="IPR006162">
    <property type="entry name" value="Ppantetheine_attach_site"/>
</dbReference>
<dbReference type="InterPro" id="IPR013968">
    <property type="entry name" value="PKS_KR"/>
</dbReference>
<evidence type="ECO:0000259" key="10">
    <source>
        <dbReference type="PROSITE" id="PS52004"/>
    </source>
</evidence>
<feature type="domain" description="Ketosynthase family 3 (KS3)" evidence="10">
    <location>
        <begin position="34"/>
        <end position="458"/>
    </location>
</feature>
<dbReference type="GO" id="GO:0031177">
    <property type="term" value="F:phosphopantetheine binding"/>
    <property type="evidence" value="ECO:0007669"/>
    <property type="project" value="InterPro"/>
</dbReference>
<feature type="domain" description="Carrier" evidence="9">
    <location>
        <begin position="1385"/>
        <end position="1463"/>
    </location>
</feature>
<evidence type="ECO:0000256" key="7">
    <source>
        <dbReference type="ARBA" id="ARBA00023315"/>
    </source>
</evidence>
<name>A0A239PA37_9ACTN</name>
<dbReference type="CDD" id="cd08952">
    <property type="entry name" value="KR_1_SDR_x"/>
    <property type="match status" value="1"/>
</dbReference>
<gene>
    <name evidence="11" type="ORF">SAMN05216276_11075</name>
</gene>
<dbReference type="RefSeq" id="WP_089213691.1">
    <property type="nucleotide sequence ID" value="NZ_FZOD01000107.1"/>
</dbReference>
<dbReference type="InterPro" id="IPR018201">
    <property type="entry name" value="Ketoacyl_synth_AS"/>
</dbReference>
<dbReference type="Gene3D" id="3.40.47.10">
    <property type="match status" value="1"/>
</dbReference>
<dbReference type="SMART" id="SM00823">
    <property type="entry name" value="PKS_PP"/>
    <property type="match status" value="1"/>
</dbReference>
<dbReference type="SMART" id="SM01294">
    <property type="entry name" value="PKS_PP_betabranch"/>
    <property type="match status" value="1"/>
</dbReference>
<dbReference type="PROSITE" id="PS00012">
    <property type="entry name" value="PHOSPHOPANTETHEINE"/>
    <property type="match status" value="1"/>
</dbReference>
<dbReference type="InterPro" id="IPR050091">
    <property type="entry name" value="PKS_NRPS_Biosynth_Enz"/>
</dbReference>
<dbReference type="InterPro" id="IPR014030">
    <property type="entry name" value="Ketoacyl_synth_N"/>
</dbReference>
<dbReference type="SUPFAM" id="SSF52151">
    <property type="entry name" value="FabD/lysophospholipase-like"/>
    <property type="match status" value="1"/>
</dbReference>
<organism evidence="11 12">
    <name type="scientific">Streptosporangium subroseum</name>
    <dbReference type="NCBI Taxonomy" id="106412"/>
    <lineage>
        <taxon>Bacteria</taxon>
        <taxon>Bacillati</taxon>
        <taxon>Actinomycetota</taxon>
        <taxon>Actinomycetes</taxon>
        <taxon>Streptosporangiales</taxon>
        <taxon>Streptosporangiaceae</taxon>
        <taxon>Streptosporangium</taxon>
    </lineage>
</organism>
<dbReference type="InterPro" id="IPR016039">
    <property type="entry name" value="Thiolase-like"/>
</dbReference>
<comment type="cofactor">
    <cofactor evidence="1">
        <name>pantetheine 4'-phosphate</name>
        <dbReference type="ChEBI" id="CHEBI:47942"/>
    </cofactor>
</comment>
<dbReference type="GO" id="GO:0006633">
    <property type="term" value="P:fatty acid biosynthetic process"/>
    <property type="evidence" value="ECO:0007669"/>
    <property type="project" value="InterPro"/>
</dbReference>
<keyword evidence="5" id="KW-0045">Antibiotic biosynthesis</keyword>
<keyword evidence="6" id="KW-0511">Multifunctional enzyme</keyword>
<dbReference type="GO" id="GO:0004312">
    <property type="term" value="F:fatty acid synthase activity"/>
    <property type="evidence" value="ECO:0007669"/>
    <property type="project" value="TreeGrafter"/>
</dbReference>
<feature type="region of interest" description="Disordered" evidence="8">
    <location>
        <begin position="1503"/>
        <end position="1522"/>
    </location>
</feature>
<dbReference type="SUPFAM" id="SSF47336">
    <property type="entry name" value="ACP-like"/>
    <property type="match status" value="1"/>
</dbReference>
<keyword evidence="2" id="KW-0596">Phosphopantetheine</keyword>
<dbReference type="Pfam" id="PF02801">
    <property type="entry name" value="Ketoacyl-synt_C"/>
    <property type="match status" value="1"/>
</dbReference>
<dbReference type="InterPro" id="IPR036291">
    <property type="entry name" value="NAD(P)-bd_dom_sf"/>
</dbReference>
<dbReference type="InterPro" id="IPR016036">
    <property type="entry name" value="Malonyl_transacylase_ACP-bd"/>
</dbReference>
<dbReference type="Gene3D" id="1.10.1200.10">
    <property type="entry name" value="ACP-like"/>
    <property type="match status" value="1"/>
</dbReference>
<dbReference type="FunFam" id="3.40.47.10:FF:000019">
    <property type="entry name" value="Polyketide synthase type I"/>
    <property type="match status" value="1"/>
</dbReference>
<dbReference type="InterPro" id="IPR032821">
    <property type="entry name" value="PKS_assoc"/>
</dbReference>
<evidence type="ECO:0000313" key="12">
    <source>
        <dbReference type="Proteomes" id="UP000198282"/>
    </source>
</evidence>
<evidence type="ECO:0000256" key="6">
    <source>
        <dbReference type="ARBA" id="ARBA00023268"/>
    </source>
</evidence>
<dbReference type="InterPro" id="IPR057326">
    <property type="entry name" value="KR_dom"/>
</dbReference>
<dbReference type="InterPro" id="IPR014043">
    <property type="entry name" value="Acyl_transferase_dom"/>
</dbReference>
<dbReference type="FunFam" id="1.10.1200.10:FF:000007">
    <property type="entry name" value="Probable polyketide synthase pks17"/>
    <property type="match status" value="1"/>
</dbReference>
<dbReference type="Pfam" id="PF00698">
    <property type="entry name" value="Acyl_transf_1"/>
    <property type="match status" value="2"/>
</dbReference>
<dbReference type="InterPro" id="IPR020806">
    <property type="entry name" value="PKS_PP-bd"/>
</dbReference>
<evidence type="ECO:0000256" key="8">
    <source>
        <dbReference type="SAM" id="MobiDB-lite"/>
    </source>
</evidence>
<dbReference type="SMART" id="SM00827">
    <property type="entry name" value="PKS_AT"/>
    <property type="match status" value="1"/>
</dbReference>
<dbReference type="Pfam" id="PF08659">
    <property type="entry name" value="KR"/>
    <property type="match status" value="1"/>
</dbReference>
<dbReference type="InterPro" id="IPR016035">
    <property type="entry name" value="Acyl_Trfase/lysoPLipase"/>
</dbReference>
<keyword evidence="4 11" id="KW-0808">Transferase</keyword>
<dbReference type="Gene3D" id="3.40.50.720">
    <property type="entry name" value="NAD(P)-binding Rossmann-like Domain"/>
    <property type="match status" value="1"/>
</dbReference>
<dbReference type="Pfam" id="PF16197">
    <property type="entry name" value="KAsynt_C_assoc"/>
    <property type="match status" value="1"/>
</dbReference>
<dbReference type="SUPFAM" id="SSF101173">
    <property type="entry name" value="Docking domain B of the erythromycin polyketide synthase (DEBS)"/>
    <property type="match status" value="1"/>
</dbReference>
<keyword evidence="12" id="KW-1185">Reference proteome</keyword>
<evidence type="ECO:0000256" key="3">
    <source>
        <dbReference type="ARBA" id="ARBA00022553"/>
    </source>
</evidence>
<keyword evidence="3" id="KW-0597">Phosphoprotein</keyword>
<dbReference type="PANTHER" id="PTHR43775:SF51">
    <property type="entry name" value="INACTIVE PHENOLPHTHIOCEROL SYNTHESIS POLYKETIDE SYNTHASE TYPE I PKS1-RELATED"/>
    <property type="match status" value="1"/>
</dbReference>
<proteinExistence type="predicted"/>
<dbReference type="Proteomes" id="UP000198282">
    <property type="component" value="Unassembled WGS sequence"/>
</dbReference>
<dbReference type="SMART" id="SM00822">
    <property type="entry name" value="PKS_KR"/>
    <property type="match status" value="1"/>
</dbReference>
<evidence type="ECO:0000256" key="4">
    <source>
        <dbReference type="ARBA" id="ARBA00022679"/>
    </source>
</evidence>
<sequence>MSSSEQKLRDYLKRVTADLHQTRKRLAEVEAGAREPIAVVGMACRYPGGITTPDELWNLVAEGRDGIGLFPDNRGWDVEGLYHPDPDHPGTSYAREGGFLYDAADFDPDVFGISPREALAMDPQQRLLLETAWEALEHAGVDPLGLRGSRTGVYVGLMYHDYAARLLDVPDEVEAYLGTGNSGSVASGRISYTLGLEGPALTVDTACSSSLVALHLAARALQAGECDLALAGGAAVMATPDTFIGFSRQRGLAADGRCKSFAAAADGTGWGEGAGMLLVERLSDAQRYGHPILAVVRGTAVNQDGASSGLTAPNGPAQQRVIREALAVADLRPQDVDAVEAHGTGTTLGDPIEAQALLAAYGQDRETPLWLGSIKSNLGHTQAAAGVAGIIKVIQAMRHGVLPKTLHVDEPTPTVDWAAGNVELLTSARPWPAGERPRRAGVSSFGISGTNAHVILEEPPAETVASGPATGRVAPLIVTGPDADALRRQAGRLGRHLREHPGESLADVAWSSTLRAALPHRAVFLAQRTDDGTGKAVDALTAWAAGGRGEGVVEGVTARGKRAFLFTGQGAQRLAMGAELAAEFPVFADALATVAAALDPHLDRPLAAVLGDEDLIHRTGYAQPALFAVEVALHALLSRWGVRADVLVGHSIGEIAAAHVAGVLSLADAATLVAARGRLMQALPSGGAMLAVGASEAEVRALLASVVDGASNGGLASVGGEGSNGGGKSSAGGLAVVGGGESHGGFAVDVAAVNGPASVVVSGVEDDIERIAELAAERGWKTNRLRTSHAFHSRLMEPMVAAFRAVVETLSFAEPTTPVISTVTGRPVTPGQWSDPEYWVEQVRRPVRFADAIGALEGIGTFVELGPDGVLTAMTQQLRPDAVCVPTLRRDRDEPTTALTALATLFVHGSPVDWAAVLPDAHRVDLPTYAFHRRRFWLDALPAEQPGTEGWRYRVEWQPAVEPPAASLTGAWLVLGDDGTLADTLRAAGAEVVTEPGPDLDGVLAAVSTPAEALAVTRLGLAAPHWFLTRCAVSTGPDDPAPDLDPAAAWGLARVAGLEHPDRWGGLVDLPERLDAPAAARLVAVLAGGLGAEDQIALRAAGPMLRRLVPAPVPGGAPHWWPDGTVLITGGTGGLGAEVARWAAAHGAKRLVLVSRRGAEAPGAQELLAELPMAEAHACDLSDRSAVEALLADVGEVDAVVHAAGVSQDVPLAAEDADHLRAVAAGKVDGAAHLDALLPDVPLIVFSSIAGVWGSAEQAAYAAANAALDALIARRRARGGSGTAVAWGPWARIGMAADDHIADRLRRRGLTPMAPARALDALSVAAGANDALVTVADVDWARFVPVFSTARPRPLFTDLLPDSPPGTGPARDDLAAGLADATPAERDRILLRLVRDEVAAVLGHGSGTAVAPGRAFSELGFDSLTAVQLRDRLIAATGLSLSPTLVFDYPNAEQLAGHLRETLVPAEEAADLPDAEIRAALAAISVERLRESGLLPRLLRLAPADQGRPAPEPAEPADDLDAMDLDDLVKLALGGDDPDTD</sequence>
<dbReference type="SUPFAM" id="SSF55048">
    <property type="entry name" value="Probable ACP-binding domain of malonyl-CoA ACP transacylase"/>
    <property type="match status" value="1"/>
</dbReference>
<evidence type="ECO:0000256" key="1">
    <source>
        <dbReference type="ARBA" id="ARBA00001957"/>
    </source>
</evidence>
<dbReference type="Gene3D" id="3.30.70.250">
    <property type="entry name" value="Malonyl-CoA ACP transacylase, ACP-binding"/>
    <property type="match status" value="1"/>
</dbReference>
<dbReference type="InterPro" id="IPR009081">
    <property type="entry name" value="PP-bd_ACP"/>
</dbReference>
<evidence type="ECO:0000259" key="9">
    <source>
        <dbReference type="PROSITE" id="PS50075"/>
    </source>
</evidence>
<dbReference type="CDD" id="cd00833">
    <property type="entry name" value="PKS"/>
    <property type="match status" value="1"/>
</dbReference>
<dbReference type="InterPro" id="IPR036736">
    <property type="entry name" value="ACP-like_sf"/>
</dbReference>
<dbReference type="GO" id="GO:0004315">
    <property type="term" value="F:3-oxoacyl-[acyl-carrier-protein] synthase activity"/>
    <property type="evidence" value="ECO:0007669"/>
    <property type="project" value="InterPro"/>
</dbReference>
<dbReference type="InterPro" id="IPR001227">
    <property type="entry name" value="Ac_transferase_dom_sf"/>
</dbReference>
<dbReference type="SUPFAM" id="SSF53901">
    <property type="entry name" value="Thiolase-like"/>
    <property type="match status" value="1"/>
</dbReference>
<dbReference type="PROSITE" id="PS00606">
    <property type="entry name" value="KS3_1"/>
    <property type="match status" value="1"/>
</dbReference>
<dbReference type="SUPFAM" id="SSF51735">
    <property type="entry name" value="NAD(P)-binding Rossmann-fold domains"/>
    <property type="match status" value="2"/>
</dbReference>
<dbReference type="EMBL" id="FZOD01000107">
    <property type="protein sequence ID" value="SNT63927.1"/>
    <property type="molecule type" value="Genomic_DNA"/>
</dbReference>
<dbReference type="OrthoDB" id="4537517at2"/>
<dbReference type="Gene3D" id="3.30.70.3290">
    <property type="match status" value="1"/>
</dbReference>
<dbReference type="Pfam" id="PF00109">
    <property type="entry name" value="ketoacyl-synt"/>
    <property type="match status" value="1"/>
</dbReference>
<reference evidence="11 12" key="1">
    <citation type="submission" date="2017-06" db="EMBL/GenBank/DDBJ databases">
        <authorList>
            <person name="Kim H.J."/>
            <person name="Triplett B.A."/>
        </authorList>
    </citation>
    <scope>NUCLEOTIDE SEQUENCE [LARGE SCALE GENOMIC DNA]</scope>
    <source>
        <strain evidence="11 12">CGMCC 4.2132</strain>
    </source>
</reference>
<dbReference type="InterPro" id="IPR020841">
    <property type="entry name" value="PKS_Beta-ketoAc_synthase_dom"/>
</dbReference>
<dbReference type="PANTHER" id="PTHR43775">
    <property type="entry name" value="FATTY ACID SYNTHASE"/>
    <property type="match status" value="1"/>
</dbReference>
<dbReference type="InterPro" id="IPR015083">
    <property type="entry name" value="NorB/c/GfsB-D-like_docking"/>
</dbReference>
<dbReference type="Pfam" id="PF00550">
    <property type="entry name" value="PP-binding"/>
    <property type="match status" value="1"/>
</dbReference>
<evidence type="ECO:0000313" key="11">
    <source>
        <dbReference type="EMBL" id="SNT63927.1"/>
    </source>
</evidence>
<evidence type="ECO:0000256" key="5">
    <source>
        <dbReference type="ARBA" id="ARBA00023194"/>
    </source>
</evidence>
<dbReference type="InterPro" id="IPR036299">
    <property type="entry name" value="Polyketide_synth_docking_sf"/>
</dbReference>
<dbReference type="PROSITE" id="PS52004">
    <property type="entry name" value="KS3_2"/>
    <property type="match status" value="1"/>
</dbReference>
<dbReference type="PROSITE" id="PS50075">
    <property type="entry name" value="CARRIER"/>
    <property type="match status" value="1"/>
</dbReference>
<accession>A0A239PA37</accession>
<dbReference type="GO" id="GO:0033068">
    <property type="term" value="P:macrolide biosynthetic process"/>
    <property type="evidence" value="ECO:0007669"/>
    <property type="project" value="UniProtKB-ARBA"/>
</dbReference>
<keyword evidence="7" id="KW-0012">Acyltransferase</keyword>
<evidence type="ECO:0000256" key="2">
    <source>
        <dbReference type="ARBA" id="ARBA00022450"/>
    </source>
</evidence>
<dbReference type="SMART" id="SM00825">
    <property type="entry name" value="PKS_KS"/>
    <property type="match status" value="1"/>
</dbReference>